<comment type="catalytic activity">
    <reaction evidence="7">
        <text>L-threonyl-[protein] + ATP = O-phospho-L-threonyl-[protein] + ADP + H(+)</text>
        <dbReference type="Rhea" id="RHEA:46608"/>
        <dbReference type="Rhea" id="RHEA-COMP:11060"/>
        <dbReference type="Rhea" id="RHEA-COMP:11605"/>
        <dbReference type="ChEBI" id="CHEBI:15378"/>
        <dbReference type="ChEBI" id="CHEBI:30013"/>
        <dbReference type="ChEBI" id="CHEBI:30616"/>
        <dbReference type="ChEBI" id="CHEBI:61977"/>
        <dbReference type="ChEBI" id="CHEBI:456216"/>
        <dbReference type="EC" id="2.7.11.1"/>
    </reaction>
</comment>
<feature type="compositionally biased region" description="Gly residues" evidence="10">
    <location>
        <begin position="589"/>
        <end position="598"/>
    </location>
</feature>
<feature type="compositionally biased region" description="Low complexity" evidence="10">
    <location>
        <begin position="433"/>
        <end position="461"/>
    </location>
</feature>
<dbReference type="Pfam" id="PF00069">
    <property type="entry name" value="Pkinase"/>
    <property type="match status" value="1"/>
</dbReference>
<evidence type="ECO:0000256" key="9">
    <source>
        <dbReference type="PROSITE-ProRule" id="PRU10141"/>
    </source>
</evidence>
<keyword evidence="13" id="KW-1185">Reference proteome</keyword>
<dbReference type="OrthoDB" id="9788659at2"/>
<dbReference type="AlphaFoldDB" id="K6PYW0"/>
<feature type="compositionally biased region" description="Gly residues" evidence="10">
    <location>
        <begin position="402"/>
        <end position="432"/>
    </location>
</feature>
<dbReference type="EMBL" id="AENY02000005">
    <property type="protein sequence ID" value="EKP93734.1"/>
    <property type="molecule type" value="Genomic_DNA"/>
</dbReference>
<feature type="binding site" evidence="9">
    <location>
        <position position="39"/>
    </location>
    <ligand>
        <name>ATP</name>
        <dbReference type="ChEBI" id="CHEBI:30616"/>
    </ligand>
</feature>
<dbReference type="eggNOG" id="COG0515">
    <property type="taxonomic scope" value="Bacteria"/>
</dbReference>
<organism evidence="12 13">
    <name type="scientific">Thermaerobacter subterraneus DSM 13965</name>
    <dbReference type="NCBI Taxonomy" id="867903"/>
    <lineage>
        <taxon>Bacteria</taxon>
        <taxon>Bacillati</taxon>
        <taxon>Bacillota</taxon>
        <taxon>Clostridia</taxon>
        <taxon>Eubacteriales</taxon>
        <taxon>Clostridiales Family XVII. Incertae Sedis</taxon>
        <taxon>Thermaerobacter</taxon>
    </lineage>
</organism>
<evidence type="ECO:0000256" key="10">
    <source>
        <dbReference type="SAM" id="MobiDB-lite"/>
    </source>
</evidence>
<dbReference type="FunFam" id="1.10.510.10:FF:000021">
    <property type="entry name" value="Serine/threonine protein kinase"/>
    <property type="match status" value="1"/>
</dbReference>
<dbReference type="EC" id="2.7.11.1" evidence="1"/>
<dbReference type="CDD" id="cd14014">
    <property type="entry name" value="STKc_PknB_like"/>
    <property type="match status" value="1"/>
</dbReference>
<accession>K6PYW0</accession>
<feature type="compositionally biased region" description="Pro residues" evidence="10">
    <location>
        <begin position="494"/>
        <end position="512"/>
    </location>
</feature>
<evidence type="ECO:0000256" key="1">
    <source>
        <dbReference type="ARBA" id="ARBA00012513"/>
    </source>
</evidence>
<feature type="region of interest" description="Disordered" evidence="10">
    <location>
        <begin position="287"/>
        <end position="660"/>
    </location>
</feature>
<evidence type="ECO:0000313" key="12">
    <source>
        <dbReference type="EMBL" id="EKP93734.1"/>
    </source>
</evidence>
<dbReference type="InterPro" id="IPR017441">
    <property type="entry name" value="Protein_kinase_ATP_BS"/>
</dbReference>
<dbReference type="PANTHER" id="PTHR43289:SF34">
    <property type="entry name" value="SERINE_THREONINE-PROTEIN KINASE YBDM-RELATED"/>
    <property type="match status" value="1"/>
</dbReference>
<comment type="catalytic activity">
    <reaction evidence="8">
        <text>L-seryl-[protein] + ATP = O-phospho-L-seryl-[protein] + ADP + H(+)</text>
        <dbReference type="Rhea" id="RHEA:17989"/>
        <dbReference type="Rhea" id="RHEA-COMP:9863"/>
        <dbReference type="Rhea" id="RHEA-COMP:11604"/>
        <dbReference type="ChEBI" id="CHEBI:15378"/>
        <dbReference type="ChEBI" id="CHEBI:29999"/>
        <dbReference type="ChEBI" id="CHEBI:30616"/>
        <dbReference type="ChEBI" id="CHEBI:83421"/>
        <dbReference type="ChEBI" id="CHEBI:456216"/>
        <dbReference type="EC" id="2.7.11.1"/>
    </reaction>
</comment>
<evidence type="ECO:0000256" key="8">
    <source>
        <dbReference type="ARBA" id="ARBA00048679"/>
    </source>
</evidence>
<feature type="compositionally biased region" description="Low complexity" evidence="10">
    <location>
        <begin position="606"/>
        <end position="615"/>
    </location>
</feature>
<name>K6PYW0_9FIRM</name>
<feature type="domain" description="Protein kinase" evidence="11">
    <location>
        <begin position="10"/>
        <end position="271"/>
    </location>
</feature>
<dbReference type="SUPFAM" id="SSF56112">
    <property type="entry name" value="Protein kinase-like (PK-like)"/>
    <property type="match status" value="1"/>
</dbReference>
<keyword evidence="5 12" id="KW-0418">Kinase</keyword>
<dbReference type="InterPro" id="IPR011009">
    <property type="entry name" value="Kinase-like_dom_sf"/>
</dbReference>
<evidence type="ECO:0000256" key="4">
    <source>
        <dbReference type="ARBA" id="ARBA00022741"/>
    </source>
</evidence>
<feature type="compositionally biased region" description="Low complexity" evidence="10">
    <location>
        <begin position="370"/>
        <end position="383"/>
    </location>
</feature>
<evidence type="ECO:0000313" key="13">
    <source>
        <dbReference type="Proteomes" id="UP000005710"/>
    </source>
</evidence>
<dbReference type="SMART" id="SM00220">
    <property type="entry name" value="S_TKc"/>
    <property type="match status" value="1"/>
</dbReference>
<keyword evidence="3" id="KW-0808">Transferase</keyword>
<evidence type="ECO:0000259" key="11">
    <source>
        <dbReference type="PROSITE" id="PS50011"/>
    </source>
</evidence>
<protein>
    <recommendedName>
        <fullName evidence="1">non-specific serine/threonine protein kinase</fullName>
        <ecNumber evidence="1">2.7.11.1</ecNumber>
    </recommendedName>
</protein>
<sequence length="660" mass="65328">MIGTVLAGRYRVTGLLGGGGMAVVYKATDQVTGDTVAVKALRSEYVADGAFLRRLRREAEAVRRLSHPGVVAVLDVGEDAGQPFLVLEYVEGVTLKQYIRERAPLPLKEAVHIACRVLSVLQHAHENGVIHRDVKPQNILITPDARVMVTDFGIARASGTTTTVVDQGAMVGTAQYFAPEQARGMPASERSDVYAVGIILFEMLTGRLPFDGDTPVAVAMQHLGQEPPLPSALNPRVPRVLEAIVLKALEKNPDRRYPSAGAMLDDLENFLAGRPVAALARPPLEDTLVAGPWNGRAGGPRGAGRGRGRTRSGDRVTVPGGATGAPGGTPAAASPGGAPPLPAGPVEGDGPAAGRTVRPGEGAGAGGPAGAQERAAAAVSGPAAGAGAGAGWGSAPPAGERGVAGGHGRGGGETGAGSPRGGGNDAGPGGDGLTAAGGPRRGRLPAPAGPAEAAPRPAATRQEGARQAREPRSRPEAGELEPLVLAGAVAVPAPADPGPGGPDRPAAGPPSPGRRRGYGIARPGKPGGRQPGLAGGGGRDEARGGGLPGRRKSRRPAAPAFAGGAGRGPPAGPGRGGGRGHPVVAAAAGGDGARGGGPAADRGPEPARAGGPAVGDPRGAARQQRGQHGDRAAARGRPAGSHGTDGAAGGIQGTPVAFRA</sequence>
<dbReference type="PROSITE" id="PS50011">
    <property type="entry name" value="PROTEIN_KINASE_DOM"/>
    <property type="match status" value="1"/>
</dbReference>
<feature type="compositionally biased region" description="Gly residues" evidence="10">
    <location>
        <begin position="563"/>
        <end position="580"/>
    </location>
</feature>
<keyword evidence="4 9" id="KW-0547">Nucleotide-binding</keyword>
<comment type="caution">
    <text evidence="12">The sequence shown here is derived from an EMBL/GenBank/DDBJ whole genome shotgun (WGS) entry which is preliminary data.</text>
</comment>
<feature type="compositionally biased region" description="Gly residues" evidence="10">
    <location>
        <begin position="525"/>
        <end position="537"/>
    </location>
</feature>
<dbReference type="Gene3D" id="1.10.510.10">
    <property type="entry name" value="Transferase(Phosphotransferase) domain 1"/>
    <property type="match status" value="1"/>
</dbReference>
<dbReference type="GO" id="GO:0004674">
    <property type="term" value="F:protein serine/threonine kinase activity"/>
    <property type="evidence" value="ECO:0007669"/>
    <property type="project" value="UniProtKB-KW"/>
</dbReference>
<reference evidence="12" key="1">
    <citation type="submission" date="2010-10" db="EMBL/GenBank/DDBJ databases">
        <authorList>
            <consortium name="US DOE Joint Genome Institute (JGI-PGF)"/>
            <person name="Lucas S."/>
            <person name="Copeland A."/>
            <person name="Lapidus A."/>
            <person name="Bruce D."/>
            <person name="Goodwin L."/>
            <person name="Pitluck S."/>
            <person name="Kyrpides N."/>
            <person name="Mavromatis K."/>
            <person name="Detter J.C."/>
            <person name="Han C."/>
            <person name="Land M."/>
            <person name="Hauser L."/>
            <person name="Markowitz V."/>
            <person name="Cheng J.-F."/>
            <person name="Hugenholtz P."/>
            <person name="Woyke T."/>
            <person name="Wu D."/>
            <person name="Pukall R."/>
            <person name="Wahrenburg C."/>
            <person name="Brambilla E."/>
            <person name="Klenk H.-P."/>
            <person name="Eisen J.A."/>
        </authorList>
    </citation>
    <scope>NUCLEOTIDE SEQUENCE [LARGE SCALE GENOMIC DNA]</scope>
    <source>
        <strain evidence="12">DSM 13965</strain>
    </source>
</reference>
<evidence type="ECO:0000256" key="5">
    <source>
        <dbReference type="ARBA" id="ARBA00022777"/>
    </source>
</evidence>
<evidence type="ECO:0000256" key="6">
    <source>
        <dbReference type="ARBA" id="ARBA00022840"/>
    </source>
</evidence>
<evidence type="ECO:0000256" key="3">
    <source>
        <dbReference type="ARBA" id="ARBA00022679"/>
    </source>
</evidence>
<dbReference type="InterPro" id="IPR000719">
    <property type="entry name" value="Prot_kinase_dom"/>
</dbReference>
<dbReference type="Gene3D" id="3.30.200.20">
    <property type="entry name" value="Phosphorylase Kinase, domain 1"/>
    <property type="match status" value="1"/>
</dbReference>
<dbReference type="PROSITE" id="PS00108">
    <property type="entry name" value="PROTEIN_KINASE_ST"/>
    <property type="match status" value="1"/>
</dbReference>
<dbReference type="PROSITE" id="PS00107">
    <property type="entry name" value="PROTEIN_KINASE_ATP"/>
    <property type="match status" value="1"/>
</dbReference>
<dbReference type="PANTHER" id="PTHR43289">
    <property type="entry name" value="MITOGEN-ACTIVATED PROTEIN KINASE KINASE KINASE 20-RELATED"/>
    <property type="match status" value="1"/>
</dbReference>
<keyword evidence="2" id="KW-0723">Serine/threonine-protein kinase</keyword>
<dbReference type="HOGENOM" id="CLU_415566_0_0_9"/>
<reference evidence="12" key="2">
    <citation type="submission" date="2012-10" db="EMBL/GenBank/DDBJ databases">
        <title>Improved high-quality draft of Thermaerobacter subterraneus C21, DSM 13965.</title>
        <authorList>
            <consortium name="DOE Joint Genome Institute"/>
            <person name="Eisen J."/>
            <person name="Huntemann M."/>
            <person name="Wei C.-L."/>
            <person name="Han J."/>
            <person name="Detter J.C."/>
            <person name="Han C."/>
            <person name="Tapia R."/>
            <person name="Chen A."/>
            <person name="Kyrpides N."/>
            <person name="Mavromatis K."/>
            <person name="Markowitz V."/>
            <person name="Szeto E."/>
            <person name="Ivanova N."/>
            <person name="Mikhailova N."/>
            <person name="Ovchinnikova G."/>
            <person name="Pagani I."/>
            <person name="Pati A."/>
            <person name="Goodwin L."/>
            <person name="Nordberg H.P."/>
            <person name="Cantor M.N."/>
            <person name="Hua S.X."/>
            <person name="Woyke T."/>
            <person name="Eisen J."/>
            <person name="Klenk H.-P."/>
        </authorList>
    </citation>
    <scope>NUCLEOTIDE SEQUENCE [LARGE SCALE GENOMIC DNA]</scope>
    <source>
        <strain evidence="12">DSM 13965</strain>
    </source>
</reference>
<keyword evidence="6 9" id="KW-0067">ATP-binding</keyword>
<gene>
    <name evidence="12" type="ORF">ThesuDRAFT_00331</name>
</gene>
<feature type="compositionally biased region" description="Basic and acidic residues" evidence="10">
    <location>
        <begin position="463"/>
        <end position="477"/>
    </location>
</feature>
<dbReference type="GO" id="GO:0005524">
    <property type="term" value="F:ATP binding"/>
    <property type="evidence" value="ECO:0007669"/>
    <property type="project" value="UniProtKB-UniRule"/>
</dbReference>
<dbReference type="InterPro" id="IPR008271">
    <property type="entry name" value="Ser/Thr_kinase_AS"/>
</dbReference>
<dbReference type="STRING" id="867903.ThesuDRAFT_00331"/>
<dbReference type="Proteomes" id="UP000005710">
    <property type="component" value="Unassembled WGS sequence"/>
</dbReference>
<evidence type="ECO:0000256" key="7">
    <source>
        <dbReference type="ARBA" id="ARBA00047899"/>
    </source>
</evidence>
<evidence type="ECO:0000256" key="2">
    <source>
        <dbReference type="ARBA" id="ARBA00022527"/>
    </source>
</evidence>
<proteinExistence type="predicted"/>